<protein>
    <submittedName>
        <fullName evidence="1">Uncharacterized protein</fullName>
    </submittedName>
</protein>
<dbReference type="AlphaFoldDB" id="W5T2L2"/>
<sequence>MDSEKTPKQKQNKSKTKNKHIAIANFLSIDFITAKKLVNTIF</sequence>
<keyword evidence="1" id="KW-0614">Plasmid</keyword>
<accession>W5T2L2</accession>
<gene>
    <name evidence="1" type="ORF">BCO_0900100</name>
</gene>
<dbReference type="EMBL" id="CP005758">
    <property type="protein sequence ID" value="AHH11566.1"/>
    <property type="molecule type" value="Genomic_DNA"/>
</dbReference>
<proteinExistence type="predicted"/>
<organism evidence="1">
    <name type="scientific">Borrelia coriaceae ATCC 43381</name>
    <dbReference type="NCBI Taxonomy" id="1408429"/>
    <lineage>
        <taxon>Bacteria</taxon>
        <taxon>Pseudomonadati</taxon>
        <taxon>Spirochaetota</taxon>
        <taxon>Spirochaetia</taxon>
        <taxon>Spirochaetales</taxon>
        <taxon>Borreliaceae</taxon>
        <taxon>Borrelia</taxon>
    </lineage>
</organism>
<dbReference type="HOGENOM" id="CLU_3248054_0_0_12"/>
<geneLocation type="plasmid" evidence="1">
    <name>unnamed</name>
</geneLocation>
<name>W5T2L2_9SPIR</name>
<reference evidence="1" key="1">
    <citation type="submission" date="2013-04" db="EMBL/GenBank/DDBJ databases">
        <title>Comparative Genomics of Relapsing Fever Spirochetes.</title>
        <authorList>
            <person name="Schwan T.G."/>
            <person name="Raffel S.J."/>
            <person name="Porcella S.F."/>
            <person name="Martens C.A."/>
            <person name="Bruno D.P."/>
            <person name="Ricklefs S.M."/>
            <person name="Barbian K.B."/>
        </authorList>
    </citation>
    <scope>NUCLEOTIDE SEQUENCE</scope>
    <source>
        <strain evidence="1">Co53</strain>
        <plasmid evidence="1">unnamed</plasmid>
    </source>
</reference>
<evidence type="ECO:0000313" key="1">
    <source>
        <dbReference type="EMBL" id="AHH11566.1"/>
    </source>
</evidence>